<evidence type="ECO:0000259" key="7">
    <source>
        <dbReference type="Pfam" id="PF00266"/>
    </source>
</evidence>
<dbReference type="PROSITE" id="PS00595">
    <property type="entry name" value="AA_TRANSFER_CLASS_5"/>
    <property type="match status" value="1"/>
</dbReference>
<dbReference type="RefSeq" id="WP_166008085.1">
    <property type="nucleotide sequence ID" value="NZ_CP049886.1"/>
</dbReference>
<evidence type="ECO:0000313" key="8">
    <source>
        <dbReference type="EMBL" id="QIL46697.1"/>
    </source>
</evidence>
<dbReference type="PIRSF" id="PIRSF005572">
    <property type="entry name" value="NifS"/>
    <property type="match status" value="1"/>
</dbReference>
<gene>
    <name evidence="8" type="ORF">G7081_06195</name>
</gene>
<dbReference type="InterPro" id="IPR020578">
    <property type="entry name" value="Aminotrans_V_PyrdxlP_BS"/>
</dbReference>
<dbReference type="NCBIfam" id="TIGR01977">
    <property type="entry name" value="am_tr_V_EF2568"/>
    <property type="match status" value="1"/>
</dbReference>
<dbReference type="Proteomes" id="UP000500890">
    <property type="component" value="Chromosome"/>
</dbReference>
<comment type="similarity">
    <text evidence="2">Belongs to the class-V pyridoxal-phosphate-dependent aminotransferase family. Csd subfamily.</text>
</comment>
<evidence type="ECO:0000256" key="4">
    <source>
        <dbReference type="ARBA" id="ARBA00022898"/>
    </source>
</evidence>
<comment type="cofactor">
    <cofactor evidence="1 6">
        <name>pyridoxal 5'-phosphate</name>
        <dbReference type="ChEBI" id="CHEBI:597326"/>
    </cofactor>
</comment>
<keyword evidence="4" id="KW-0663">Pyridoxal phosphate</keyword>
<dbReference type="InterPro" id="IPR016454">
    <property type="entry name" value="Cysteine_dSase"/>
</dbReference>
<dbReference type="GO" id="GO:0008483">
    <property type="term" value="F:transaminase activity"/>
    <property type="evidence" value="ECO:0007669"/>
    <property type="project" value="UniProtKB-KW"/>
</dbReference>
<protein>
    <recommendedName>
        <fullName evidence="3">cysteine desulfurase</fullName>
        <ecNumber evidence="3">2.8.1.7</ecNumber>
    </recommendedName>
</protein>
<dbReference type="PANTHER" id="PTHR43586">
    <property type="entry name" value="CYSTEINE DESULFURASE"/>
    <property type="match status" value="1"/>
</dbReference>
<evidence type="ECO:0000256" key="2">
    <source>
        <dbReference type="ARBA" id="ARBA00010447"/>
    </source>
</evidence>
<proteinExistence type="inferred from homology"/>
<dbReference type="AlphaFoldDB" id="A0A6G8ANX7"/>
<dbReference type="InterPro" id="IPR000192">
    <property type="entry name" value="Aminotrans_V_dom"/>
</dbReference>
<name>A0A6G8ANX7_9ENTE</name>
<dbReference type="Pfam" id="PF00266">
    <property type="entry name" value="Aminotran_5"/>
    <property type="match status" value="1"/>
</dbReference>
<dbReference type="Gene3D" id="3.90.1150.10">
    <property type="entry name" value="Aspartate Aminotransferase, domain 1"/>
    <property type="match status" value="1"/>
</dbReference>
<reference evidence="8 9" key="1">
    <citation type="submission" date="2020-03" db="EMBL/GenBank/DDBJ databases">
        <title>Vagococcus sp. nov., isolated from beetles.</title>
        <authorList>
            <person name="Hyun D.-W."/>
            <person name="Bae J.-W."/>
        </authorList>
    </citation>
    <scope>NUCLEOTIDE SEQUENCE [LARGE SCALE GENOMIC DNA]</scope>
    <source>
        <strain evidence="8 9">HDW17A</strain>
    </source>
</reference>
<keyword evidence="8" id="KW-0032">Aminotransferase</keyword>
<evidence type="ECO:0000256" key="6">
    <source>
        <dbReference type="RuleBase" id="RU004504"/>
    </source>
</evidence>
<dbReference type="SUPFAM" id="SSF53383">
    <property type="entry name" value="PLP-dependent transferases"/>
    <property type="match status" value="1"/>
</dbReference>
<keyword evidence="8" id="KW-0808">Transferase</keyword>
<dbReference type="InterPro" id="IPR015424">
    <property type="entry name" value="PyrdxlP-dep_Trfase"/>
</dbReference>
<feature type="domain" description="Aminotransferase class V" evidence="7">
    <location>
        <begin position="4"/>
        <end position="371"/>
    </location>
</feature>
<dbReference type="EC" id="2.8.1.7" evidence="3"/>
<sequence length="390" mass="43005">MECYFDYSATSLKKPITVIEKMTDVLQNNTFGNPARGGHDYSLNSYREVFRTRQAVADFFGITESQRVIFTMNATMGLNQVIKGLFSAGDHIITTNSEHNSVLRPLYQLEESGARLSFITCDPHNGTLQIEEAERLITPNTKAFVVTDASNVTGNITDLEPLATLCQAKNILLILDASQSAGNRVIDMKKEGIDILCFTGHKSLYGPQGIGGICFSEEIFINPLLVGGSGSHSSDHQHPTDYPTCLEAGTMNLPGIVGLHAGINYLSENGVEKLANKASKYAVNFYNRLKDEPLLQFYGDYSTTKRMPIVTFNIGDISSSLVADYLSQTYHIAVRSGLHCAPLIHKSFGTESQGMLRFSFSHFTTVEEIDYGVKAVKDIIDLVNRGEWSE</sequence>
<evidence type="ECO:0000313" key="9">
    <source>
        <dbReference type="Proteomes" id="UP000500890"/>
    </source>
</evidence>
<dbReference type="InterPro" id="IPR015421">
    <property type="entry name" value="PyrdxlP-dep_Trfase_major"/>
</dbReference>
<accession>A0A6G8ANX7</accession>
<dbReference type="PANTHER" id="PTHR43586:SF4">
    <property type="entry name" value="ISOPENICILLIN N EPIMERASE"/>
    <property type="match status" value="1"/>
</dbReference>
<dbReference type="InterPro" id="IPR010969">
    <property type="entry name" value="Cys_dSase-rel_unknwn_funct"/>
</dbReference>
<evidence type="ECO:0000256" key="1">
    <source>
        <dbReference type="ARBA" id="ARBA00001933"/>
    </source>
</evidence>
<organism evidence="8 9">
    <name type="scientific">Vagococcus coleopterorum</name>
    <dbReference type="NCBI Taxonomy" id="2714946"/>
    <lineage>
        <taxon>Bacteria</taxon>
        <taxon>Bacillati</taxon>
        <taxon>Bacillota</taxon>
        <taxon>Bacilli</taxon>
        <taxon>Lactobacillales</taxon>
        <taxon>Enterococcaceae</taxon>
        <taxon>Vagococcus</taxon>
    </lineage>
</organism>
<dbReference type="InterPro" id="IPR015422">
    <property type="entry name" value="PyrdxlP-dep_Trfase_small"/>
</dbReference>
<dbReference type="Gene3D" id="3.40.640.10">
    <property type="entry name" value="Type I PLP-dependent aspartate aminotransferase-like (Major domain)"/>
    <property type="match status" value="1"/>
</dbReference>
<evidence type="ECO:0000256" key="5">
    <source>
        <dbReference type="ARBA" id="ARBA00050776"/>
    </source>
</evidence>
<dbReference type="EMBL" id="CP049886">
    <property type="protein sequence ID" value="QIL46697.1"/>
    <property type="molecule type" value="Genomic_DNA"/>
</dbReference>
<keyword evidence="9" id="KW-1185">Reference proteome</keyword>
<comment type="catalytic activity">
    <reaction evidence="5">
        <text>(sulfur carrier)-H + L-cysteine = (sulfur carrier)-SH + L-alanine</text>
        <dbReference type="Rhea" id="RHEA:43892"/>
        <dbReference type="Rhea" id="RHEA-COMP:14737"/>
        <dbReference type="Rhea" id="RHEA-COMP:14739"/>
        <dbReference type="ChEBI" id="CHEBI:29917"/>
        <dbReference type="ChEBI" id="CHEBI:35235"/>
        <dbReference type="ChEBI" id="CHEBI:57972"/>
        <dbReference type="ChEBI" id="CHEBI:64428"/>
        <dbReference type="EC" id="2.8.1.7"/>
    </reaction>
</comment>
<dbReference type="GO" id="GO:0031071">
    <property type="term" value="F:cysteine desulfurase activity"/>
    <property type="evidence" value="ECO:0007669"/>
    <property type="project" value="UniProtKB-EC"/>
</dbReference>
<dbReference type="KEGG" id="vah:G7081_06195"/>
<evidence type="ECO:0000256" key="3">
    <source>
        <dbReference type="ARBA" id="ARBA00012239"/>
    </source>
</evidence>